<name>A0A061RCC9_9CHLO</name>
<dbReference type="PANTHER" id="PTHR46188:SF1">
    <property type="entry name" value="BOLA-LIKE PROTEIN 3"/>
    <property type="match status" value="1"/>
</dbReference>
<evidence type="ECO:0000256" key="2">
    <source>
        <dbReference type="RuleBase" id="RU003860"/>
    </source>
</evidence>
<evidence type="ECO:0000256" key="1">
    <source>
        <dbReference type="ARBA" id="ARBA00005578"/>
    </source>
</evidence>
<dbReference type="InterPro" id="IPR002634">
    <property type="entry name" value="BolA"/>
</dbReference>
<dbReference type="AlphaFoldDB" id="A0A061RCC9"/>
<protein>
    <submittedName>
        <fullName evidence="3">Yal046c-like protein</fullName>
    </submittedName>
</protein>
<dbReference type="EMBL" id="GBEZ01016668">
    <property type="protein sequence ID" value="JAC69603.1"/>
    <property type="molecule type" value="Transcribed_RNA"/>
</dbReference>
<dbReference type="Gene3D" id="3.10.20.90">
    <property type="entry name" value="Phosphatidylinositol 3-kinase Catalytic Subunit, Chain A, domain 1"/>
    <property type="match status" value="1"/>
</dbReference>
<comment type="similarity">
    <text evidence="1 2">Belongs to the BolA/IbaG family.</text>
</comment>
<proteinExistence type="inferred from homology"/>
<dbReference type="Pfam" id="PF01722">
    <property type="entry name" value="BolA"/>
    <property type="match status" value="1"/>
</dbReference>
<gene>
    <name evidence="3" type="ORF">TSPGSL018_5992</name>
</gene>
<dbReference type="SUPFAM" id="SSF82657">
    <property type="entry name" value="BolA-like"/>
    <property type="match status" value="1"/>
</dbReference>
<evidence type="ECO:0000313" key="3">
    <source>
        <dbReference type="EMBL" id="JAC69603.1"/>
    </source>
</evidence>
<dbReference type="InterPro" id="IPR052275">
    <property type="entry name" value="Mt_Fe-S_assembly_factor"/>
</dbReference>
<accession>A0A061RCC9</accession>
<reference evidence="3" key="1">
    <citation type="submission" date="2014-05" db="EMBL/GenBank/DDBJ databases">
        <title>The transcriptome of the halophilic microalga Tetraselmis sp. GSL018 isolated from the Great Salt Lake, Utah.</title>
        <authorList>
            <person name="Jinkerson R.E."/>
            <person name="D'Adamo S."/>
            <person name="Posewitz M.C."/>
        </authorList>
    </citation>
    <scope>NUCLEOTIDE SEQUENCE</scope>
    <source>
        <strain evidence="3">GSL018</strain>
    </source>
</reference>
<dbReference type="PANTHER" id="PTHR46188">
    <property type="entry name" value="BOLA-LIKE PROTEIN 3"/>
    <property type="match status" value="1"/>
</dbReference>
<organism evidence="3">
    <name type="scientific">Tetraselmis sp. GSL018</name>
    <dbReference type="NCBI Taxonomy" id="582737"/>
    <lineage>
        <taxon>Eukaryota</taxon>
        <taxon>Viridiplantae</taxon>
        <taxon>Chlorophyta</taxon>
        <taxon>core chlorophytes</taxon>
        <taxon>Chlorodendrophyceae</taxon>
        <taxon>Chlorodendrales</taxon>
        <taxon>Chlorodendraceae</taxon>
        <taxon>Tetraselmis</taxon>
    </lineage>
</organism>
<dbReference type="GO" id="GO:0005759">
    <property type="term" value="C:mitochondrial matrix"/>
    <property type="evidence" value="ECO:0007669"/>
    <property type="project" value="TreeGrafter"/>
</dbReference>
<dbReference type="InterPro" id="IPR036065">
    <property type="entry name" value="BolA-like_sf"/>
</dbReference>
<sequence>MQRLASLSLRPFSILQGQRGLPTYFATVTTSTTSAMTAEEKAIADKLKSGLSAVEAEVKDMSGGCGTMFNISVVSDKFHGLSTVQQHKAVTSVLKDEISSWHGFTLQCKVPSRE</sequence>